<comment type="caution">
    <text evidence="2">The sequence shown here is derived from an EMBL/GenBank/DDBJ whole genome shotgun (WGS) entry which is preliminary data.</text>
</comment>
<protein>
    <recommendedName>
        <fullName evidence="4">Band 7 domain-containing protein</fullName>
    </recommendedName>
</protein>
<dbReference type="Proteomes" id="UP000621266">
    <property type="component" value="Unassembled WGS sequence"/>
</dbReference>
<keyword evidence="1" id="KW-1133">Transmembrane helix</keyword>
<evidence type="ECO:0000313" key="2">
    <source>
        <dbReference type="EMBL" id="KAF4408918.1"/>
    </source>
</evidence>
<keyword evidence="1" id="KW-0812">Transmembrane</keyword>
<evidence type="ECO:0000256" key="1">
    <source>
        <dbReference type="SAM" id="Phobius"/>
    </source>
</evidence>
<reference evidence="2 3" key="1">
    <citation type="submission" date="2019-10" db="EMBL/GenBank/DDBJ databases">
        <title>Streptomyces tenebrisbrunneis sp.nov., an endogenous actinomycete isolated from of Lycium ruthenicum.</title>
        <authorList>
            <person name="Ma L."/>
        </authorList>
    </citation>
    <scope>NUCLEOTIDE SEQUENCE [LARGE SCALE GENOMIC DNA]</scope>
    <source>
        <strain evidence="2 3">TRM 66187</strain>
    </source>
</reference>
<organism evidence="2 3">
    <name type="scientific">Streptomyces lycii</name>
    <dbReference type="NCBI Taxonomy" id="2654337"/>
    <lineage>
        <taxon>Bacteria</taxon>
        <taxon>Bacillati</taxon>
        <taxon>Actinomycetota</taxon>
        <taxon>Actinomycetes</taxon>
        <taxon>Kitasatosporales</taxon>
        <taxon>Streptomycetaceae</taxon>
        <taxon>Streptomyces</taxon>
    </lineage>
</organism>
<keyword evidence="3" id="KW-1185">Reference proteome</keyword>
<sequence length="151" mass="16768">MIVVYGKEMWEKNPAGEMVFFGAALVASMRLVWRALARARVEIHREGILVIGIGARYWIPLQSVRRVETSNGLLIETLIGDEVPVFAFSSSLIDRGRTVEAAAAAIRQSLPEKRQLREAADSVTRRIDWAWGDLVIVPFILAAPASLLNLI</sequence>
<evidence type="ECO:0008006" key="4">
    <source>
        <dbReference type="Google" id="ProtNLM"/>
    </source>
</evidence>
<gene>
    <name evidence="2" type="ORF">GCU69_11575</name>
</gene>
<accession>A0ABQ7FK06</accession>
<evidence type="ECO:0000313" key="3">
    <source>
        <dbReference type="Proteomes" id="UP000621266"/>
    </source>
</evidence>
<proteinExistence type="predicted"/>
<keyword evidence="1" id="KW-0472">Membrane</keyword>
<dbReference type="EMBL" id="WHPN01000256">
    <property type="protein sequence ID" value="KAF4408918.1"/>
    <property type="molecule type" value="Genomic_DNA"/>
</dbReference>
<feature type="transmembrane region" description="Helical" evidence="1">
    <location>
        <begin position="18"/>
        <end position="36"/>
    </location>
</feature>
<name>A0ABQ7FK06_9ACTN</name>
<dbReference type="RefSeq" id="WP_156205872.1">
    <property type="nucleotide sequence ID" value="NZ_WHPN01000256.1"/>
</dbReference>